<name>A0A315VB45_GAMAF</name>
<feature type="non-terminal residue" evidence="1">
    <location>
        <position position="77"/>
    </location>
</feature>
<evidence type="ECO:0000313" key="1">
    <source>
        <dbReference type="EMBL" id="PWA20599.1"/>
    </source>
</evidence>
<gene>
    <name evidence="1" type="ORF">CCH79_00011587</name>
</gene>
<sequence length="77" mass="8696">MPLCHLLVTRFSSGSGSEQHDFQRLPWNSPPPPNKLLAWIQAVTIISLHQSCLLPKQEVFRLPEECNGFVLGDGVWK</sequence>
<keyword evidence="2" id="KW-1185">Reference proteome</keyword>
<comment type="caution">
    <text evidence="1">The sequence shown here is derived from an EMBL/GenBank/DDBJ whole genome shotgun (WGS) entry which is preliminary data.</text>
</comment>
<dbReference type="Proteomes" id="UP000250572">
    <property type="component" value="Unassembled WGS sequence"/>
</dbReference>
<proteinExistence type="predicted"/>
<reference evidence="1 2" key="1">
    <citation type="journal article" date="2018" name="G3 (Bethesda)">
        <title>A High-Quality Reference Genome for the Invasive Mosquitofish Gambusia affinis Using a Chicago Library.</title>
        <authorList>
            <person name="Hoffberg S.L."/>
            <person name="Troendle N.J."/>
            <person name="Glenn T.C."/>
            <person name="Mahmud O."/>
            <person name="Louha S."/>
            <person name="Chalopin D."/>
            <person name="Bennetzen J.L."/>
            <person name="Mauricio R."/>
        </authorList>
    </citation>
    <scope>NUCLEOTIDE SEQUENCE [LARGE SCALE GENOMIC DNA]</scope>
    <source>
        <strain evidence="1">NE01/NJP1002.9</strain>
        <tissue evidence="1">Muscle</tissue>
    </source>
</reference>
<dbReference type="AlphaFoldDB" id="A0A315VB45"/>
<dbReference type="EMBL" id="NHOQ01001935">
    <property type="protein sequence ID" value="PWA20599.1"/>
    <property type="molecule type" value="Genomic_DNA"/>
</dbReference>
<accession>A0A315VB45</accession>
<evidence type="ECO:0000313" key="2">
    <source>
        <dbReference type="Proteomes" id="UP000250572"/>
    </source>
</evidence>
<organism evidence="1 2">
    <name type="scientific">Gambusia affinis</name>
    <name type="common">Western mosquitofish</name>
    <name type="synonym">Heterandria affinis</name>
    <dbReference type="NCBI Taxonomy" id="33528"/>
    <lineage>
        <taxon>Eukaryota</taxon>
        <taxon>Metazoa</taxon>
        <taxon>Chordata</taxon>
        <taxon>Craniata</taxon>
        <taxon>Vertebrata</taxon>
        <taxon>Euteleostomi</taxon>
        <taxon>Actinopterygii</taxon>
        <taxon>Neopterygii</taxon>
        <taxon>Teleostei</taxon>
        <taxon>Neoteleostei</taxon>
        <taxon>Acanthomorphata</taxon>
        <taxon>Ovalentaria</taxon>
        <taxon>Atherinomorphae</taxon>
        <taxon>Cyprinodontiformes</taxon>
        <taxon>Poeciliidae</taxon>
        <taxon>Poeciliinae</taxon>
        <taxon>Gambusia</taxon>
    </lineage>
</organism>
<protein>
    <submittedName>
        <fullName evidence="1">Uncharacterized protein</fullName>
    </submittedName>
</protein>